<evidence type="ECO:0000313" key="3">
    <source>
        <dbReference type="Proteomes" id="UP000315983"/>
    </source>
</evidence>
<evidence type="ECO:0000313" key="2">
    <source>
        <dbReference type="EMBL" id="TQL39702.1"/>
    </source>
</evidence>
<dbReference type="RefSeq" id="WP_016811531.1">
    <property type="nucleotide sequence ID" value="NZ_BOQM01000001.1"/>
</dbReference>
<feature type="region of interest" description="Disordered" evidence="1">
    <location>
        <begin position="1"/>
        <end position="21"/>
    </location>
</feature>
<evidence type="ECO:0000256" key="1">
    <source>
        <dbReference type="SAM" id="MobiDB-lite"/>
    </source>
</evidence>
<dbReference type="EMBL" id="VFOL01000001">
    <property type="protein sequence ID" value="TQL39702.1"/>
    <property type="molecule type" value="Genomic_DNA"/>
</dbReference>
<dbReference type="GeneID" id="93774086"/>
<name>A0A542XV70_SALAC</name>
<dbReference type="Proteomes" id="UP000315983">
    <property type="component" value="Unassembled WGS sequence"/>
</dbReference>
<dbReference type="AlphaFoldDB" id="A0A542XV70"/>
<protein>
    <recommendedName>
        <fullName evidence="4">Flavin reductase</fullName>
    </recommendedName>
</protein>
<sequence>MTTCPRPPRPRPGDTTADQPHLPMRPLWGCGTCQAEWPCPPARLALRAEYGNDRTALRVYLGALMSEAAEQLAQVHPASDLYRRFLLWV</sequence>
<organism evidence="2 3">
    <name type="scientific">Salinispora arenicola</name>
    <dbReference type="NCBI Taxonomy" id="168697"/>
    <lineage>
        <taxon>Bacteria</taxon>
        <taxon>Bacillati</taxon>
        <taxon>Actinomycetota</taxon>
        <taxon>Actinomycetes</taxon>
        <taxon>Micromonosporales</taxon>
        <taxon>Micromonosporaceae</taxon>
        <taxon>Salinispora</taxon>
    </lineage>
</organism>
<proteinExistence type="predicted"/>
<accession>A0A542XV70</accession>
<evidence type="ECO:0008006" key="4">
    <source>
        <dbReference type="Google" id="ProtNLM"/>
    </source>
</evidence>
<gene>
    <name evidence="2" type="ORF">FB564_4974</name>
</gene>
<reference evidence="2 3" key="1">
    <citation type="submission" date="2019-06" db="EMBL/GenBank/DDBJ databases">
        <title>Sequencing the genomes of 1000 actinobacteria strains.</title>
        <authorList>
            <person name="Klenk H.-P."/>
        </authorList>
    </citation>
    <scope>NUCLEOTIDE SEQUENCE [LARGE SCALE GENOMIC DNA]</scope>
    <source>
        <strain evidence="2 3">DSM 44819</strain>
    </source>
</reference>
<comment type="caution">
    <text evidence="2">The sequence shown here is derived from an EMBL/GenBank/DDBJ whole genome shotgun (WGS) entry which is preliminary data.</text>
</comment>